<dbReference type="GO" id="GO:0032545">
    <property type="term" value="C:CURI complex"/>
    <property type="evidence" value="ECO:0007669"/>
    <property type="project" value="TreeGrafter"/>
</dbReference>
<dbReference type="Pfam" id="PF12923">
    <property type="entry name" value="RRP7"/>
    <property type="match status" value="1"/>
</dbReference>
<comment type="similarity">
    <text evidence="1">Belongs to the RRP7 family.</text>
</comment>
<dbReference type="PANTHER" id="PTHR13191">
    <property type="entry name" value="RIBOSOMAL RNA PROCESSING PROTEIN 7-RELATED"/>
    <property type="match status" value="1"/>
</dbReference>
<name>A0A4U0UZ63_9PEZI</name>
<feature type="domain" description="Ribosomal RNA-processing protein 7 C-terminal" evidence="3">
    <location>
        <begin position="204"/>
        <end position="321"/>
    </location>
</feature>
<dbReference type="STRING" id="329885.A0A4U0UZ63"/>
<organism evidence="5 6">
    <name type="scientific">Friedmanniomyces endolithicus</name>
    <dbReference type="NCBI Taxonomy" id="329885"/>
    <lineage>
        <taxon>Eukaryota</taxon>
        <taxon>Fungi</taxon>
        <taxon>Dikarya</taxon>
        <taxon>Ascomycota</taxon>
        <taxon>Pezizomycotina</taxon>
        <taxon>Dothideomycetes</taxon>
        <taxon>Dothideomycetidae</taxon>
        <taxon>Mycosphaerellales</taxon>
        <taxon>Teratosphaeriaceae</taxon>
        <taxon>Friedmanniomyces</taxon>
    </lineage>
</organism>
<dbReference type="CDD" id="cd12950">
    <property type="entry name" value="RRP7_Rrp7p"/>
    <property type="match status" value="1"/>
</dbReference>
<reference evidence="5 6" key="1">
    <citation type="submission" date="2017-03" db="EMBL/GenBank/DDBJ databases">
        <title>Genomes of endolithic fungi from Antarctica.</title>
        <authorList>
            <person name="Coleine C."/>
            <person name="Masonjones S."/>
            <person name="Stajich J.E."/>
        </authorList>
    </citation>
    <scope>NUCLEOTIDE SEQUENCE [LARGE SCALE GENOMIC DNA]</scope>
    <source>
        <strain evidence="5 6">CCFEE 5311</strain>
    </source>
</reference>
<dbReference type="Proteomes" id="UP000310066">
    <property type="component" value="Unassembled WGS sequence"/>
</dbReference>
<dbReference type="Pfam" id="PF17799">
    <property type="entry name" value="RRM_Rrp7"/>
    <property type="match status" value="1"/>
</dbReference>
<dbReference type="InterPro" id="IPR024326">
    <property type="entry name" value="RRP7_C"/>
</dbReference>
<evidence type="ECO:0000313" key="5">
    <source>
        <dbReference type="EMBL" id="TKA41531.1"/>
    </source>
</evidence>
<dbReference type="InterPro" id="IPR040446">
    <property type="entry name" value="RRP7"/>
</dbReference>
<evidence type="ECO:0008006" key="7">
    <source>
        <dbReference type="Google" id="ProtNLM"/>
    </source>
</evidence>
<dbReference type="Gene3D" id="3.30.70.330">
    <property type="match status" value="1"/>
</dbReference>
<dbReference type="GO" id="GO:0000028">
    <property type="term" value="P:ribosomal small subunit assembly"/>
    <property type="evidence" value="ECO:0007669"/>
    <property type="project" value="TreeGrafter"/>
</dbReference>
<proteinExistence type="inferred from homology"/>
<feature type="domain" description="Rrp7 RRM-like N-terminal" evidence="4">
    <location>
        <begin position="16"/>
        <end position="88"/>
    </location>
</feature>
<feature type="region of interest" description="Disordered" evidence="2">
    <location>
        <begin position="94"/>
        <end position="115"/>
    </location>
</feature>
<dbReference type="PANTHER" id="PTHR13191:SF0">
    <property type="entry name" value="RIBOSOMAL RNA-PROCESSING PROTEIN 7 HOMOLOG A-RELATED"/>
    <property type="match status" value="1"/>
</dbReference>
<dbReference type="Gene3D" id="6.10.250.1770">
    <property type="match status" value="1"/>
</dbReference>
<dbReference type="AlphaFoldDB" id="A0A4U0UZ63"/>
<evidence type="ECO:0000256" key="2">
    <source>
        <dbReference type="SAM" id="MobiDB-lite"/>
    </source>
</evidence>
<dbReference type="CDD" id="cd12293">
    <property type="entry name" value="dRRM_Rrp7p"/>
    <property type="match status" value="1"/>
</dbReference>
<accession>A0A4U0UZ63</accession>
<protein>
    <recommendedName>
        <fullName evidence="7">RRM domain-containing protein</fullName>
    </recommendedName>
</protein>
<dbReference type="InterPro" id="IPR012677">
    <property type="entry name" value="Nucleotide-bd_a/b_plait_sf"/>
</dbReference>
<dbReference type="GO" id="GO:0034456">
    <property type="term" value="C:UTP-C complex"/>
    <property type="evidence" value="ECO:0007669"/>
    <property type="project" value="TreeGrafter"/>
</dbReference>
<dbReference type="OrthoDB" id="5390at2759"/>
<feature type="region of interest" description="Disordered" evidence="2">
    <location>
        <begin position="257"/>
        <end position="276"/>
    </location>
</feature>
<evidence type="ECO:0000259" key="3">
    <source>
        <dbReference type="Pfam" id="PF12923"/>
    </source>
</evidence>
<gene>
    <name evidence="5" type="ORF">B0A54_06418</name>
</gene>
<dbReference type="EMBL" id="NAJP01000027">
    <property type="protein sequence ID" value="TKA41531.1"/>
    <property type="molecule type" value="Genomic_DNA"/>
</dbReference>
<dbReference type="InterPro" id="IPR040447">
    <property type="entry name" value="RRM_Rrp7"/>
</dbReference>
<evidence type="ECO:0000256" key="1">
    <source>
        <dbReference type="ARBA" id="ARBA00006110"/>
    </source>
</evidence>
<evidence type="ECO:0000313" key="6">
    <source>
        <dbReference type="Proteomes" id="UP000310066"/>
    </source>
</evidence>
<dbReference type="GO" id="GO:0006364">
    <property type="term" value="P:rRNA processing"/>
    <property type="evidence" value="ECO:0007669"/>
    <property type="project" value="TreeGrafter"/>
</dbReference>
<feature type="compositionally biased region" description="Basic and acidic residues" evidence="2">
    <location>
        <begin position="258"/>
        <end position="276"/>
    </location>
</feature>
<sequence length="322" mass="35597">MVPMPPANPPKIPQTINTFTILPLHSPPLPSFPRKTTHYLYLRPNAPKLPSETTPRELFLVNVPVDATEIHLRALFAEQLGGARVESVGFEGGRRRGRGITGPVVANTATGRGKKRKRAVGGSEEVAGVEGSEVGGLPEVCEREVRGSGGTAVVTFVDRASAEMAVREARRAARSGRRVVWGRDVDGKVPGLGLAGLRADHALRYPNPAVLQHSVDDFMAAFSAQEAVRAKELARVRSVPDADGFVTVTRGARMLPAAREEDAEKKEEGARKREKKKVGEDFYRFQVREKRKEEQLGLVRGFEEDQRRVEEMRRRRGKMRPE</sequence>
<evidence type="ECO:0000259" key="4">
    <source>
        <dbReference type="Pfam" id="PF17799"/>
    </source>
</evidence>
<comment type="caution">
    <text evidence="5">The sequence shown here is derived from an EMBL/GenBank/DDBJ whole genome shotgun (WGS) entry which is preliminary data.</text>
</comment>